<dbReference type="OrthoDB" id="8452228at2"/>
<dbReference type="InterPro" id="IPR021146">
    <property type="entry name" value="Phage_gp6-like_head-tail"/>
</dbReference>
<dbReference type="CDD" id="cd08054">
    <property type="entry name" value="gp6"/>
    <property type="match status" value="1"/>
</dbReference>
<evidence type="ECO:0000313" key="1">
    <source>
        <dbReference type="EMBL" id="KFG91720.1"/>
    </source>
</evidence>
<comment type="caution">
    <text evidence="1">The sequence shown here is derived from an EMBL/GenBank/DDBJ whole genome shotgun (WGS) entry which is preliminary data.</text>
</comment>
<dbReference type="Pfam" id="PF05135">
    <property type="entry name" value="Phage_connect_1"/>
    <property type="match status" value="1"/>
</dbReference>
<dbReference type="EMBL" id="JFZA02000002">
    <property type="protein sequence ID" value="KFG91720.1"/>
    <property type="molecule type" value="Genomic_DNA"/>
</dbReference>
<evidence type="ECO:0000313" key="2">
    <source>
        <dbReference type="Proteomes" id="UP000024284"/>
    </source>
</evidence>
<dbReference type="RefSeq" id="WP_037462607.1">
    <property type="nucleotide sequence ID" value="NZ_BCZD01000018.1"/>
</dbReference>
<organism evidence="1 2">
    <name type="scientific">Sphingobium herbicidovorans (strain ATCC 700291 / DSM 11019 / CCUG 56400 / KCTC 2939 / LMG 18315 / NBRC 16415 / MH)</name>
    <name type="common">Sphingomonas herbicidovorans</name>
    <dbReference type="NCBI Taxonomy" id="1219045"/>
    <lineage>
        <taxon>Bacteria</taxon>
        <taxon>Pseudomonadati</taxon>
        <taxon>Pseudomonadota</taxon>
        <taxon>Alphaproteobacteria</taxon>
        <taxon>Sphingomonadales</taxon>
        <taxon>Sphingomonadaceae</taxon>
        <taxon>Sphingobium</taxon>
    </lineage>
</organism>
<reference evidence="1" key="1">
    <citation type="submission" date="2014-08" db="EMBL/GenBank/DDBJ databases">
        <title>Draft genome sequences of Sphingobium herbicidovorans.</title>
        <authorList>
            <person name="Gan H.M."/>
            <person name="Gan H.Y."/>
            <person name="Savka M.A."/>
        </authorList>
    </citation>
    <scope>NUCLEOTIDE SEQUENCE [LARGE SCALE GENOMIC DNA]</scope>
    <source>
        <strain evidence="1">NBRC 16415</strain>
    </source>
</reference>
<protein>
    <recommendedName>
        <fullName evidence="3">Phage gp6-like head-tail connector protein</fullName>
    </recommendedName>
</protein>
<name>A0A086PEA2_SPHHM</name>
<dbReference type="AlphaFoldDB" id="A0A086PEA2"/>
<accession>A0A086PEA2</accession>
<dbReference type="STRING" id="76947.GCA_002080435_02368"/>
<dbReference type="Gene3D" id="1.10.3230.30">
    <property type="entry name" value="Phage gp6-like head-tail connector protein"/>
    <property type="match status" value="1"/>
</dbReference>
<dbReference type="Proteomes" id="UP000024284">
    <property type="component" value="Unassembled WGS sequence"/>
</dbReference>
<dbReference type="NCBIfam" id="TIGR01560">
    <property type="entry name" value="put_DNA_pack"/>
    <property type="match status" value="1"/>
</dbReference>
<dbReference type="eggNOG" id="ENOG5030IC4">
    <property type="taxonomic scope" value="Bacteria"/>
</dbReference>
<evidence type="ECO:0008006" key="3">
    <source>
        <dbReference type="Google" id="ProtNLM"/>
    </source>
</evidence>
<gene>
    <name evidence="1" type="ORF">BV98_000578</name>
</gene>
<sequence length="189" mass="19518">MLFTLTPTAMPDGYGDALLSLDAAKLHLRVDDAEEDDLIEVLRDAALQLVEKFCSVRLGPVEGIVATFPAFGRGMNLGVGPVPTVTVTAVSYIGSDGEPVDLPAGSWRLSVDGALVPAPGTSWPTGGPVTVTFEAGYAADACPRPLIAAAKLALGHLYAMRDVAMEGEASGGMPAAFGLLCSGYRMPVL</sequence>
<dbReference type="NCBIfam" id="TIGR02215">
    <property type="entry name" value="phage_chp_gp8"/>
    <property type="match status" value="1"/>
</dbReference>
<dbReference type="PATRIC" id="fig|1219045.3.peg.589"/>
<dbReference type="InterPro" id="IPR011738">
    <property type="entry name" value="Phage_CHP"/>
</dbReference>
<dbReference type="InterPro" id="IPR006450">
    <property type="entry name" value="Phage_HK97_gp6-like"/>
</dbReference>
<keyword evidence="2" id="KW-1185">Reference proteome</keyword>
<proteinExistence type="predicted"/>